<dbReference type="InterPro" id="IPR005659">
    <property type="entry name" value="Chemorcpt_Glu_NH3ase_CheD"/>
</dbReference>
<keyword evidence="5" id="KW-1185">Reference proteome</keyword>
<keyword evidence="2 3" id="KW-0378">Hydrolase</keyword>
<dbReference type="EMBL" id="FRAF01000012">
    <property type="protein sequence ID" value="SHK33544.1"/>
    <property type="molecule type" value="Genomic_DNA"/>
</dbReference>
<dbReference type="CDD" id="cd16352">
    <property type="entry name" value="CheD"/>
    <property type="match status" value="1"/>
</dbReference>
<dbReference type="OrthoDB" id="9807202at2"/>
<name>A0A1M6RM75_9BACL</name>
<accession>A0A1M6RM75</accession>
<dbReference type="EC" id="3.5.1.44" evidence="3"/>
<dbReference type="AlphaFoldDB" id="A0A1M6RM75"/>
<dbReference type="STRING" id="1830138.SAMN05443507_11252"/>
<organism evidence="4 5">
    <name type="scientific">Alicyclobacillus tolerans</name>
    <dbReference type="NCBI Taxonomy" id="90970"/>
    <lineage>
        <taxon>Bacteria</taxon>
        <taxon>Bacillati</taxon>
        <taxon>Bacillota</taxon>
        <taxon>Bacilli</taxon>
        <taxon>Bacillales</taxon>
        <taxon>Alicyclobacillaceae</taxon>
        <taxon>Alicyclobacillus</taxon>
    </lineage>
</organism>
<evidence type="ECO:0000256" key="1">
    <source>
        <dbReference type="ARBA" id="ARBA00022500"/>
    </source>
</evidence>
<proteinExistence type="inferred from homology"/>
<comment type="catalytic activity">
    <reaction evidence="3">
        <text>L-glutaminyl-[protein] + H2O = L-glutamyl-[protein] + NH4(+)</text>
        <dbReference type="Rhea" id="RHEA:16441"/>
        <dbReference type="Rhea" id="RHEA-COMP:10207"/>
        <dbReference type="Rhea" id="RHEA-COMP:10208"/>
        <dbReference type="ChEBI" id="CHEBI:15377"/>
        <dbReference type="ChEBI" id="CHEBI:28938"/>
        <dbReference type="ChEBI" id="CHEBI:29973"/>
        <dbReference type="ChEBI" id="CHEBI:30011"/>
        <dbReference type="EC" id="3.5.1.44"/>
    </reaction>
</comment>
<dbReference type="GO" id="GO:0050568">
    <property type="term" value="F:protein-glutamine glutaminase activity"/>
    <property type="evidence" value="ECO:0007669"/>
    <property type="project" value="UniProtKB-UniRule"/>
</dbReference>
<evidence type="ECO:0000313" key="4">
    <source>
        <dbReference type="EMBL" id="SHK33544.1"/>
    </source>
</evidence>
<comment type="function">
    <text evidence="3">Probably deamidates glutamine residues to glutamate on methyl-accepting chemotaxis receptors (MCPs), playing an important role in chemotaxis.</text>
</comment>
<dbReference type="Pfam" id="PF03975">
    <property type="entry name" value="CheD"/>
    <property type="match status" value="1"/>
</dbReference>
<reference evidence="5" key="1">
    <citation type="submission" date="2016-11" db="EMBL/GenBank/DDBJ databases">
        <authorList>
            <person name="Varghese N."/>
            <person name="Submissions S."/>
        </authorList>
    </citation>
    <scope>NUCLEOTIDE SEQUENCE [LARGE SCALE GENOMIC DNA]</scope>
    <source>
        <strain evidence="5">USBA-503</strain>
    </source>
</reference>
<comment type="similarity">
    <text evidence="3">Belongs to the CheD family.</text>
</comment>
<dbReference type="Proteomes" id="UP000184016">
    <property type="component" value="Unassembled WGS sequence"/>
</dbReference>
<dbReference type="HAMAP" id="MF_01440">
    <property type="entry name" value="CheD"/>
    <property type="match status" value="1"/>
</dbReference>
<keyword evidence="1 3" id="KW-0145">Chemotaxis</keyword>
<dbReference type="GO" id="GO:0006935">
    <property type="term" value="P:chemotaxis"/>
    <property type="evidence" value="ECO:0007669"/>
    <property type="project" value="UniProtKB-UniRule"/>
</dbReference>
<evidence type="ECO:0000256" key="2">
    <source>
        <dbReference type="ARBA" id="ARBA00022801"/>
    </source>
</evidence>
<dbReference type="RefSeq" id="WP_072874103.1">
    <property type="nucleotide sequence ID" value="NZ_FRAF01000012.1"/>
</dbReference>
<protein>
    <recommendedName>
        <fullName evidence="3">Probable chemoreceptor glutamine deamidase CheD</fullName>
        <ecNumber evidence="3">3.5.1.44</ecNumber>
    </recommendedName>
</protein>
<gene>
    <name evidence="3" type="primary">cheD</name>
    <name evidence="4" type="ORF">SAMN05443507_11252</name>
</gene>
<sequence>MCEFTLPSIQESQLIRVGIAQGAIVSGPDRIGTTGLGSCVGVVLYHARKNIAGLVHIMLPQSPPNFSGNVCKYADLALDWLLDEFSKQGLRPSSLKAKAAGGAQMFSGSANSDILRVGPRNAEAVENYLRDAGVELVSTDFGGNTGRTIEFDLQTELLQIRTAIKGTYTI</sequence>
<dbReference type="PANTHER" id="PTHR35147">
    <property type="entry name" value="CHEMORECEPTOR GLUTAMINE DEAMIDASE CHED-RELATED"/>
    <property type="match status" value="1"/>
</dbReference>
<evidence type="ECO:0000256" key="3">
    <source>
        <dbReference type="HAMAP-Rule" id="MF_01440"/>
    </source>
</evidence>
<dbReference type="PANTHER" id="PTHR35147:SF1">
    <property type="entry name" value="CHEMORECEPTOR GLUTAMINE DEAMIDASE CHED-RELATED"/>
    <property type="match status" value="1"/>
</dbReference>
<dbReference type="Gene3D" id="3.30.1330.200">
    <property type="match status" value="1"/>
</dbReference>
<dbReference type="InterPro" id="IPR038592">
    <property type="entry name" value="CheD-like_sf"/>
</dbReference>
<dbReference type="InterPro" id="IPR011324">
    <property type="entry name" value="Cytotoxic_necrot_fac-like_cat"/>
</dbReference>
<evidence type="ECO:0000313" key="5">
    <source>
        <dbReference type="Proteomes" id="UP000184016"/>
    </source>
</evidence>
<dbReference type="SUPFAM" id="SSF64438">
    <property type="entry name" value="CNF1/YfiH-like putative cysteine hydrolases"/>
    <property type="match status" value="1"/>
</dbReference>